<organism evidence="5">
    <name type="scientific">marine metagenome</name>
    <dbReference type="NCBI Taxonomy" id="408172"/>
    <lineage>
        <taxon>unclassified sequences</taxon>
        <taxon>metagenomes</taxon>
        <taxon>ecological metagenomes</taxon>
    </lineage>
</organism>
<dbReference type="PANTHER" id="PTHR35534:SF1">
    <property type="entry name" value="LARGE RIBOSOMAL SUBUNIT PROTEIN BL32"/>
    <property type="match status" value="1"/>
</dbReference>
<comment type="similarity">
    <text evidence="1">Belongs to the bacterial ribosomal protein bL32 family.</text>
</comment>
<feature type="region of interest" description="Disordered" evidence="4">
    <location>
        <begin position="1"/>
        <end position="59"/>
    </location>
</feature>
<dbReference type="PANTHER" id="PTHR35534">
    <property type="entry name" value="50S RIBOSOMAL PROTEIN L32"/>
    <property type="match status" value="1"/>
</dbReference>
<feature type="compositionally biased region" description="Basic residues" evidence="4">
    <location>
        <begin position="49"/>
        <end position="59"/>
    </location>
</feature>
<protein>
    <recommendedName>
        <fullName evidence="6">50S ribosomal protein L32</fullName>
    </recommendedName>
</protein>
<evidence type="ECO:0000256" key="2">
    <source>
        <dbReference type="ARBA" id="ARBA00022980"/>
    </source>
</evidence>
<dbReference type="NCBIfam" id="TIGR01031">
    <property type="entry name" value="rpmF_bact"/>
    <property type="match status" value="1"/>
</dbReference>
<evidence type="ECO:0000313" key="5">
    <source>
        <dbReference type="EMBL" id="SVB59563.1"/>
    </source>
</evidence>
<dbReference type="GO" id="GO:0003735">
    <property type="term" value="F:structural constituent of ribosome"/>
    <property type="evidence" value="ECO:0007669"/>
    <property type="project" value="InterPro"/>
</dbReference>
<name>A0A382FBI5_9ZZZZ</name>
<dbReference type="InterPro" id="IPR011332">
    <property type="entry name" value="Ribosomal_zn-bd"/>
</dbReference>
<dbReference type="EMBL" id="UINC01048702">
    <property type="protein sequence ID" value="SVB59563.1"/>
    <property type="molecule type" value="Genomic_DNA"/>
</dbReference>
<dbReference type="GO" id="GO:0006412">
    <property type="term" value="P:translation"/>
    <property type="evidence" value="ECO:0007669"/>
    <property type="project" value="InterPro"/>
</dbReference>
<accession>A0A382FBI5</accession>
<feature type="compositionally biased region" description="Basic residues" evidence="4">
    <location>
        <begin position="9"/>
        <end position="18"/>
    </location>
</feature>
<keyword evidence="2" id="KW-0689">Ribosomal protein</keyword>
<dbReference type="SUPFAM" id="SSF57829">
    <property type="entry name" value="Zn-binding ribosomal proteins"/>
    <property type="match status" value="1"/>
</dbReference>
<dbReference type="InterPro" id="IPR002677">
    <property type="entry name" value="Ribosomal_bL32"/>
</dbReference>
<dbReference type="Pfam" id="PF01783">
    <property type="entry name" value="Ribosomal_L32p"/>
    <property type="match status" value="1"/>
</dbReference>
<proteinExistence type="inferred from homology"/>
<feature type="compositionally biased region" description="Polar residues" evidence="4">
    <location>
        <begin position="21"/>
        <end position="34"/>
    </location>
</feature>
<dbReference type="GO" id="GO:0015934">
    <property type="term" value="C:large ribosomal subunit"/>
    <property type="evidence" value="ECO:0007669"/>
    <property type="project" value="InterPro"/>
</dbReference>
<evidence type="ECO:0000256" key="4">
    <source>
        <dbReference type="SAM" id="MobiDB-lite"/>
    </source>
</evidence>
<reference evidence="5" key="1">
    <citation type="submission" date="2018-05" db="EMBL/GenBank/DDBJ databases">
        <authorList>
            <person name="Lanie J.A."/>
            <person name="Ng W.-L."/>
            <person name="Kazmierczak K.M."/>
            <person name="Andrzejewski T.M."/>
            <person name="Davidsen T.M."/>
            <person name="Wayne K.J."/>
            <person name="Tettelin H."/>
            <person name="Glass J.I."/>
            <person name="Rusch D."/>
            <person name="Podicherti R."/>
            <person name="Tsui H.-C.T."/>
            <person name="Winkler M.E."/>
        </authorList>
    </citation>
    <scope>NUCLEOTIDE SEQUENCE</scope>
</reference>
<gene>
    <name evidence="5" type="ORF">METZ01_LOCUS212417</name>
</gene>
<evidence type="ECO:0008006" key="6">
    <source>
        <dbReference type="Google" id="ProtNLM"/>
    </source>
</evidence>
<dbReference type="AlphaFoldDB" id="A0A382FBI5"/>
<evidence type="ECO:0000256" key="3">
    <source>
        <dbReference type="ARBA" id="ARBA00023274"/>
    </source>
</evidence>
<keyword evidence="3" id="KW-0687">Ribonucleoprotein</keyword>
<evidence type="ECO:0000256" key="1">
    <source>
        <dbReference type="ARBA" id="ARBA00008560"/>
    </source>
</evidence>
<sequence length="59" mass="6809">MAVQQNKVTRSKRGRRRSHDSLNGPTLSEDPTTGETHRRHHVTVDGFYRGKKVVHKNED</sequence>
<dbReference type="HAMAP" id="MF_00340">
    <property type="entry name" value="Ribosomal_bL32"/>
    <property type="match status" value="1"/>
</dbReference>
<dbReference type="InterPro" id="IPR044957">
    <property type="entry name" value="Ribosomal_bL32_bact"/>
</dbReference>